<evidence type="ECO:0000256" key="6">
    <source>
        <dbReference type="ARBA" id="ARBA00037589"/>
    </source>
</evidence>
<accession>A0A261RJ92</accession>
<evidence type="ECO:0000313" key="11">
    <source>
        <dbReference type="EMBL" id="OZI25116.1"/>
    </source>
</evidence>
<evidence type="ECO:0000256" key="9">
    <source>
        <dbReference type="RuleBase" id="RU366031"/>
    </source>
</evidence>
<dbReference type="AlphaFoldDB" id="A0A261RJ92"/>
<gene>
    <name evidence="11" type="ORF">CAL19_06505</name>
</gene>
<comment type="caution">
    <text evidence="11">The sequence shown here is derived from an EMBL/GenBank/DDBJ whole genome shotgun (WGS) entry which is preliminary data.</text>
</comment>
<evidence type="ECO:0000256" key="5">
    <source>
        <dbReference type="ARBA" id="ARBA00023244"/>
    </source>
</evidence>
<dbReference type="GO" id="GO:0006780">
    <property type="term" value="P:uroporphyrinogen III biosynthetic process"/>
    <property type="evidence" value="ECO:0007669"/>
    <property type="project" value="UniProtKB-UniRule"/>
</dbReference>
<dbReference type="InterPro" id="IPR039793">
    <property type="entry name" value="UROS/Hem4"/>
</dbReference>
<dbReference type="Pfam" id="PF02602">
    <property type="entry name" value="HEM4"/>
    <property type="match status" value="1"/>
</dbReference>
<name>A0A261RJ92_9BORD</name>
<reference evidence="12" key="1">
    <citation type="submission" date="2017-05" db="EMBL/GenBank/DDBJ databases">
        <title>Complete and WGS of Bordetella genogroups.</title>
        <authorList>
            <person name="Spilker T."/>
            <person name="Lipuma J."/>
        </authorList>
    </citation>
    <scope>NUCLEOTIDE SEQUENCE [LARGE SCALE GENOMIC DNA]</scope>
    <source>
        <strain evidence="12">AU18089</strain>
    </source>
</reference>
<comment type="pathway">
    <text evidence="1 9">Porphyrin-containing compound metabolism; protoporphyrin-IX biosynthesis; coproporphyrinogen-III from 5-aminolevulinate: step 3/4.</text>
</comment>
<sequence length="264" mass="28244">MSRIAILTRPHGRNDTLARALARQSWQVLELPALEIQPLPAPPAGVPLPQHYDLVVFVSGNAARLYMAQLQSAPGAPASWPSGTAAATVGPASAQALRDLPGFGADTTVLCPSADAPSHDSEALWALLCERGHKPGRVLLVRGTQGRDWLANRLEQAGAEVQRHAVYQRQPAPWPPQAVHQLRAWAQQGRQPVWLLTSGEGIAAVQAQLQRHGLQHWWQAARYIVTHPSLASRLPQAAGGDAAAPMVQICLPVDEAILAAFVAA</sequence>
<dbReference type="PANTHER" id="PTHR38042">
    <property type="entry name" value="UROPORPHYRINOGEN-III SYNTHASE, CHLOROPLASTIC"/>
    <property type="match status" value="1"/>
</dbReference>
<dbReference type="InterPro" id="IPR003754">
    <property type="entry name" value="4pyrrol_synth_uPrphyn_synth"/>
</dbReference>
<evidence type="ECO:0000256" key="1">
    <source>
        <dbReference type="ARBA" id="ARBA00004772"/>
    </source>
</evidence>
<evidence type="ECO:0000256" key="7">
    <source>
        <dbReference type="ARBA" id="ARBA00040167"/>
    </source>
</evidence>
<dbReference type="EC" id="4.2.1.75" evidence="3 9"/>
<dbReference type="Gene3D" id="3.40.50.10090">
    <property type="match status" value="2"/>
</dbReference>
<dbReference type="Proteomes" id="UP000216947">
    <property type="component" value="Unassembled WGS sequence"/>
</dbReference>
<comment type="similarity">
    <text evidence="2 9">Belongs to the uroporphyrinogen-III synthase family.</text>
</comment>
<feature type="domain" description="Tetrapyrrole biosynthesis uroporphyrinogen III synthase" evidence="10">
    <location>
        <begin position="15"/>
        <end position="236"/>
    </location>
</feature>
<dbReference type="InterPro" id="IPR036108">
    <property type="entry name" value="4pyrrol_syn_uPrphyn_synt_sf"/>
</dbReference>
<evidence type="ECO:0000313" key="12">
    <source>
        <dbReference type="Proteomes" id="UP000216947"/>
    </source>
</evidence>
<evidence type="ECO:0000259" key="10">
    <source>
        <dbReference type="Pfam" id="PF02602"/>
    </source>
</evidence>
<comment type="catalytic activity">
    <reaction evidence="8 9">
        <text>hydroxymethylbilane = uroporphyrinogen III + H2O</text>
        <dbReference type="Rhea" id="RHEA:18965"/>
        <dbReference type="ChEBI" id="CHEBI:15377"/>
        <dbReference type="ChEBI" id="CHEBI:57308"/>
        <dbReference type="ChEBI" id="CHEBI:57845"/>
        <dbReference type="EC" id="4.2.1.75"/>
    </reaction>
</comment>
<dbReference type="GO" id="GO:0004852">
    <property type="term" value="F:uroporphyrinogen-III synthase activity"/>
    <property type="evidence" value="ECO:0007669"/>
    <property type="project" value="UniProtKB-UniRule"/>
</dbReference>
<dbReference type="CDD" id="cd06578">
    <property type="entry name" value="HemD"/>
    <property type="match status" value="1"/>
</dbReference>
<dbReference type="PANTHER" id="PTHR38042:SF1">
    <property type="entry name" value="UROPORPHYRINOGEN-III SYNTHASE, CHLOROPLASTIC"/>
    <property type="match status" value="1"/>
</dbReference>
<proteinExistence type="inferred from homology"/>
<evidence type="ECO:0000256" key="2">
    <source>
        <dbReference type="ARBA" id="ARBA00008133"/>
    </source>
</evidence>
<dbReference type="UniPathway" id="UPA00251">
    <property type="reaction ID" value="UER00320"/>
</dbReference>
<keyword evidence="4 9" id="KW-0456">Lyase</keyword>
<evidence type="ECO:0000256" key="8">
    <source>
        <dbReference type="ARBA" id="ARBA00048617"/>
    </source>
</evidence>
<dbReference type="EMBL" id="NEVK01000003">
    <property type="protein sequence ID" value="OZI25116.1"/>
    <property type="molecule type" value="Genomic_DNA"/>
</dbReference>
<evidence type="ECO:0000256" key="3">
    <source>
        <dbReference type="ARBA" id="ARBA00013109"/>
    </source>
</evidence>
<keyword evidence="5 9" id="KW-0627">Porphyrin biosynthesis</keyword>
<evidence type="ECO:0000256" key="4">
    <source>
        <dbReference type="ARBA" id="ARBA00023239"/>
    </source>
</evidence>
<keyword evidence="12" id="KW-1185">Reference proteome</keyword>
<dbReference type="RefSeq" id="WP_094796300.1">
    <property type="nucleotide sequence ID" value="NZ_NEVK01000003.1"/>
</dbReference>
<organism evidence="11 12">
    <name type="scientific">Bordetella genomosp. 7</name>
    <dbReference type="NCBI Taxonomy" id="1416805"/>
    <lineage>
        <taxon>Bacteria</taxon>
        <taxon>Pseudomonadati</taxon>
        <taxon>Pseudomonadota</taxon>
        <taxon>Betaproteobacteria</taxon>
        <taxon>Burkholderiales</taxon>
        <taxon>Alcaligenaceae</taxon>
        <taxon>Bordetella</taxon>
    </lineage>
</organism>
<dbReference type="SUPFAM" id="SSF69618">
    <property type="entry name" value="HemD-like"/>
    <property type="match status" value="1"/>
</dbReference>
<protein>
    <recommendedName>
        <fullName evidence="7 9">Uroporphyrinogen-III synthase</fullName>
        <ecNumber evidence="3 9">4.2.1.75</ecNumber>
    </recommendedName>
</protein>
<dbReference type="GO" id="GO:0006782">
    <property type="term" value="P:protoporphyrinogen IX biosynthetic process"/>
    <property type="evidence" value="ECO:0007669"/>
    <property type="project" value="UniProtKB-UniRule"/>
</dbReference>
<comment type="function">
    <text evidence="6 9">Catalyzes cyclization of the linear tetrapyrrole, hydroxymethylbilane, to the macrocyclic uroporphyrinogen III.</text>
</comment>